<comment type="caution">
    <text evidence="10">Lacks conserved residue(s) required for the propagation of feature annotation.</text>
</comment>
<feature type="binding site" evidence="10">
    <location>
        <position position="21"/>
    </location>
    <ligand>
        <name>Mn(2+)</name>
        <dbReference type="ChEBI" id="CHEBI:29035"/>
        <label>1</label>
    </ligand>
</feature>
<organism evidence="13 14">
    <name type="scientific">Ideonella lacteola</name>
    <dbReference type="NCBI Taxonomy" id="2984193"/>
    <lineage>
        <taxon>Bacteria</taxon>
        <taxon>Pseudomonadati</taxon>
        <taxon>Pseudomonadota</taxon>
        <taxon>Betaproteobacteria</taxon>
        <taxon>Burkholderiales</taxon>
        <taxon>Sphaerotilaceae</taxon>
        <taxon>Ideonella</taxon>
    </lineage>
</organism>
<evidence type="ECO:0000256" key="4">
    <source>
        <dbReference type="ARBA" id="ARBA00022556"/>
    </source>
</evidence>
<comment type="pathway">
    <text evidence="10">Glycolipid biosynthesis; lipid IV(A) biosynthesis; lipid IV(A) from (3R)-3-hydroxytetradecanoyl-[acyl-carrier-protein] and UDP-N-acetyl-alpha-D-glucosamine: step 4/6.</text>
</comment>
<keyword evidence="8 10" id="KW-0472">Membrane</keyword>
<evidence type="ECO:0000256" key="8">
    <source>
        <dbReference type="ARBA" id="ARBA00023136"/>
    </source>
</evidence>
<gene>
    <name evidence="10" type="primary">lpxH</name>
    <name evidence="13" type="ORF">AACH06_18700</name>
</gene>
<feature type="binding site" evidence="10">
    <location>
        <position position="50"/>
    </location>
    <ligand>
        <name>Mn(2+)</name>
        <dbReference type="ChEBI" id="CHEBI:29035"/>
        <label>2</label>
    </ligand>
</feature>
<dbReference type="HAMAP" id="MF_00575">
    <property type="entry name" value="LpxH"/>
    <property type="match status" value="1"/>
</dbReference>
<feature type="region of interest" description="Disordered" evidence="11">
    <location>
        <begin position="168"/>
        <end position="189"/>
    </location>
</feature>
<dbReference type="RefSeq" id="WP_341427271.1">
    <property type="nucleotide sequence ID" value="NZ_JBBUTG010000012.1"/>
</dbReference>
<dbReference type="Gene3D" id="3.60.21.10">
    <property type="match status" value="1"/>
</dbReference>
<comment type="caution">
    <text evidence="13">The sequence shown here is derived from an EMBL/GenBank/DDBJ whole genome shotgun (WGS) entry which is preliminary data.</text>
</comment>
<proteinExistence type="inferred from homology"/>
<feature type="binding site" evidence="10">
    <location>
        <position position="172"/>
    </location>
    <ligand>
        <name>substrate</name>
    </ligand>
</feature>
<dbReference type="InterPro" id="IPR004843">
    <property type="entry name" value="Calcineurin-like_PHP"/>
</dbReference>
<evidence type="ECO:0000313" key="13">
    <source>
        <dbReference type="EMBL" id="MEK8032855.1"/>
    </source>
</evidence>
<dbReference type="Pfam" id="PF00149">
    <property type="entry name" value="Metallophos"/>
    <property type="match status" value="1"/>
</dbReference>
<dbReference type="PANTHER" id="PTHR34990:SF1">
    <property type="entry name" value="UDP-2,3-DIACYLGLUCOSAMINE HYDROLASE"/>
    <property type="match status" value="1"/>
</dbReference>
<feature type="binding site" evidence="10">
    <location>
        <position position="19"/>
    </location>
    <ligand>
        <name>Mn(2+)</name>
        <dbReference type="ChEBI" id="CHEBI:29035"/>
        <label>1</label>
    </ligand>
</feature>
<evidence type="ECO:0000313" key="14">
    <source>
        <dbReference type="Proteomes" id="UP001371218"/>
    </source>
</evidence>
<feature type="binding site" evidence="10">
    <location>
        <position position="217"/>
    </location>
    <ligand>
        <name>Mn(2+)</name>
        <dbReference type="ChEBI" id="CHEBI:29035"/>
        <label>2</label>
    </ligand>
</feature>
<evidence type="ECO:0000256" key="10">
    <source>
        <dbReference type="HAMAP-Rule" id="MF_00575"/>
    </source>
</evidence>
<comment type="function">
    <text evidence="10">Hydrolyzes the pyrophosphate bond of UDP-2,3-diacylglucosamine to yield 2,3-diacylglucosamine 1-phosphate (lipid X) and UMP by catalyzing the attack of water at the alpha-P atom. Involved in the biosynthesis of lipid A, a phosphorylated glycolipid that anchors the lipopolysaccharide to the outer membrane of the cell.</text>
</comment>
<dbReference type="EC" id="3.6.1.54" evidence="10"/>
<comment type="similarity">
    <text evidence="10">Belongs to the LpxH family.</text>
</comment>
<accession>A0ABU9BW84</accession>
<feature type="binding site" evidence="10">
    <location>
        <position position="134"/>
    </location>
    <ligand>
        <name>substrate</name>
    </ligand>
</feature>
<keyword evidence="4 10" id="KW-0441">Lipid A biosynthesis</keyword>
<evidence type="ECO:0000256" key="6">
    <source>
        <dbReference type="ARBA" id="ARBA00022801"/>
    </source>
</evidence>
<comment type="catalytic activity">
    <reaction evidence="10">
        <text>UDP-2-N,3-O-bis[(3R)-3-hydroxytetradecanoyl]-alpha-D-glucosamine + H2O = 2-N,3-O-bis[(3R)-3-hydroxytetradecanoyl]-alpha-D-glucosaminyl 1-phosphate + UMP + 2 H(+)</text>
        <dbReference type="Rhea" id="RHEA:25213"/>
        <dbReference type="ChEBI" id="CHEBI:15377"/>
        <dbReference type="ChEBI" id="CHEBI:15378"/>
        <dbReference type="ChEBI" id="CHEBI:57865"/>
        <dbReference type="ChEBI" id="CHEBI:57957"/>
        <dbReference type="ChEBI" id="CHEBI:78847"/>
        <dbReference type="EC" id="3.6.1.54"/>
    </reaction>
</comment>
<feature type="domain" description="Calcineurin-like phosphoesterase" evidence="12">
    <location>
        <begin position="13"/>
        <end position="221"/>
    </location>
</feature>
<dbReference type="SUPFAM" id="SSF56300">
    <property type="entry name" value="Metallo-dependent phosphatases"/>
    <property type="match status" value="1"/>
</dbReference>
<feature type="binding site" evidence="10">
    <location>
        <position position="126"/>
    </location>
    <ligand>
        <name>Mn(2+)</name>
        <dbReference type="ChEBI" id="CHEBI:29035"/>
        <label>2</label>
    </ligand>
</feature>
<feature type="binding site" evidence="10">
    <location>
        <position position="219"/>
    </location>
    <ligand>
        <name>Mn(2+)</name>
        <dbReference type="ChEBI" id="CHEBI:29035"/>
        <label>1</label>
    </ligand>
</feature>
<evidence type="ECO:0000259" key="12">
    <source>
        <dbReference type="Pfam" id="PF00149"/>
    </source>
</evidence>
<feature type="binding site" evidence="10">
    <location>
        <begin position="88"/>
        <end position="89"/>
    </location>
    <ligand>
        <name>substrate</name>
    </ligand>
</feature>
<dbReference type="CDD" id="cd07398">
    <property type="entry name" value="MPP_YbbF-LpxH"/>
    <property type="match status" value="1"/>
</dbReference>
<evidence type="ECO:0000256" key="9">
    <source>
        <dbReference type="ARBA" id="ARBA00023211"/>
    </source>
</evidence>
<reference evidence="13 14" key="1">
    <citation type="submission" date="2024-04" db="EMBL/GenBank/DDBJ databases">
        <title>Novel species of the genus Ideonella isolated from streams.</title>
        <authorList>
            <person name="Lu H."/>
        </authorList>
    </citation>
    <scope>NUCLEOTIDE SEQUENCE [LARGE SCALE GENOMIC DNA]</scope>
    <source>
        <strain evidence="13 14">DXS29W</strain>
    </source>
</reference>
<evidence type="ECO:0000256" key="2">
    <source>
        <dbReference type="ARBA" id="ARBA00022516"/>
    </source>
</evidence>
<dbReference type="InterPro" id="IPR029052">
    <property type="entry name" value="Metallo-depent_PP-like"/>
</dbReference>
<evidence type="ECO:0000256" key="11">
    <source>
        <dbReference type="SAM" id="MobiDB-lite"/>
    </source>
</evidence>
<keyword evidence="1 10" id="KW-1003">Cell membrane</keyword>
<keyword evidence="14" id="KW-1185">Reference proteome</keyword>
<dbReference type="GO" id="GO:0016787">
    <property type="term" value="F:hydrolase activity"/>
    <property type="evidence" value="ECO:0007669"/>
    <property type="project" value="UniProtKB-KW"/>
</dbReference>
<dbReference type="PANTHER" id="PTHR34990">
    <property type="entry name" value="UDP-2,3-DIACYLGLUCOSAMINE HYDROLASE-RELATED"/>
    <property type="match status" value="1"/>
</dbReference>
<comment type="cofactor">
    <cofactor evidence="10">
        <name>Mn(2+)</name>
        <dbReference type="ChEBI" id="CHEBI:29035"/>
    </cofactor>
    <text evidence="10">Binds 2 Mn(2+) ions per subunit in a binuclear metal center.</text>
</comment>
<evidence type="ECO:0000256" key="1">
    <source>
        <dbReference type="ARBA" id="ARBA00022475"/>
    </source>
</evidence>
<sequence>MPARIDLPPSTRTVDFISDLHLCPELPRTLALLRHYLERTSADAVFILGDLFEAWVGDDAATLPFEADCVSLLAAAARQRPVYVMRGNRDFLLGPAFFQATGAIDLPDPVALHAPGLSAQPVLLSHGDALCLSDTAYQQFRAQVRQPAWQQAFLAKPLDERQAIGAQMRAASREHQRQQADTPHGQASAPVTYADADPALAQQWLAESDAQVLIHGHTHRPQTEHHASGWTRHVLCDWEVDHHQPPRAEVLRWSDRGFQRLDPAAA</sequence>
<evidence type="ECO:0000256" key="5">
    <source>
        <dbReference type="ARBA" id="ARBA00022723"/>
    </source>
</evidence>
<feature type="binding site" evidence="10">
    <location>
        <position position="88"/>
    </location>
    <ligand>
        <name>Mn(2+)</name>
        <dbReference type="ChEBI" id="CHEBI:29035"/>
        <label>2</label>
    </ligand>
</feature>
<dbReference type="Proteomes" id="UP001371218">
    <property type="component" value="Unassembled WGS sequence"/>
</dbReference>
<comment type="subcellular location">
    <subcellularLocation>
        <location evidence="10">Cell inner membrane</location>
        <topology evidence="10">Peripheral membrane protein</topology>
        <orientation evidence="10">Cytoplasmic side</orientation>
    </subcellularLocation>
</comment>
<keyword evidence="6 10" id="KW-0378">Hydrolase</keyword>
<evidence type="ECO:0000256" key="7">
    <source>
        <dbReference type="ARBA" id="ARBA00023098"/>
    </source>
</evidence>
<protein>
    <recommendedName>
        <fullName evidence="10">UDP-2,3-diacylglucosamine hydrolase</fullName>
        <ecNumber evidence="10">3.6.1.54</ecNumber>
    </recommendedName>
    <alternativeName>
        <fullName evidence="10">UDP-2,3-diacylglucosamine diphosphatase</fullName>
    </alternativeName>
</protein>
<dbReference type="InterPro" id="IPR043461">
    <property type="entry name" value="LpxH-like"/>
</dbReference>
<keyword evidence="7 10" id="KW-0443">Lipid metabolism</keyword>
<keyword evidence="5 10" id="KW-0479">Metal-binding</keyword>
<dbReference type="InterPro" id="IPR010138">
    <property type="entry name" value="UDP-diacylglucosamine_Hdrlase"/>
</dbReference>
<name>A0ABU9BW84_9BURK</name>
<feature type="binding site" evidence="10">
    <location>
        <position position="50"/>
    </location>
    <ligand>
        <name>Mn(2+)</name>
        <dbReference type="ChEBI" id="CHEBI:29035"/>
        <label>1</label>
    </ligand>
</feature>
<keyword evidence="2 10" id="KW-0444">Lipid biosynthesis</keyword>
<evidence type="ECO:0000256" key="3">
    <source>
        <dbReference type="ARBA" id="ARBA00022519"/>
    </source>
</evidence>
<dbReference type="EMBL" id="JBBUTG010000012">
    <property type="protein sequence ID" value="MEK8032855.1"/>
    <property type="molecule type" value="Genomic_DNA"/>
</dbReference>
<keyword evidence="3 10" id="KW-0997">Cell inner membrane</keyword>
<keyword evidence="9 10" id="KW-0464">Manganese</keyword>
<feature type="binding site" evidence="10">
    <location>
        <position position="217"/>
    </location>
    <ligand>
        <name>substrate</name>
    </ligand>
</feature>
<dbReference type="NCBIfam" id="NF003743">
    <property type="entry name" value="PRK05340.1"/>
    <property type="match status" value="1"/>
</dbReference>